<dbReference type="PANTHER" id="PTHR12205">
    <property type="entry name" value="CENTROMERE/KINETOCHORE PROTEIN ZW10"/>
    <property type="match status" value="1"/>
</dbReference>
<dbReference type="GO" id="GO:0007094">
    <property type="term" value="P:mitotic spindle assembly checkpoint signaling"/>
    <property type="evidence" value="ECO:0007669"/>
    <property type="project" value="TreeGrafter"/>
</dbReference>
<sequence>MADVAEAESLLLQFLEEATGLQPPTTFRASPQRASFAAAVEEALTRAQEEVLQFVTSHRSDIDAVFLFAEEIQHELRSLKVHLEAVLPACIHRQIQQGLFKLPGLKQQLRKSTAVVDALRSVMKVHLTLQEFSTAILLPRLVEAAAHLKSARNELALLQMAVEGAPLCSSIVSRCEACEQLLVDTSVQCWSSCWTLEPTRAGAVLELRFQVGQTTVSDLLLVLRGVDRLCPSVAQFANTLLSRFLKPLLSHEGYGLEVSASPHMQRVILEAMPCSSPGAAACTRPHEISTLTRLSSACGSLTALVRALRLFLVGPEGASDRTDQRQTGEDSTLMCALGDAFWSEMVRALCHDCLLACWEVEMQQADSTKEQVTSLVQAATETMSEMDQSLRRAGLARFATCASFAAELQCHAAKKYSQTLLRQTRLLLLDETAASCMVGGSASDESSSGAPSDWLPILHNFSRCRVSMRTIELARLLRRALVFACSADLKSSVVVYSHVRNLIELFVAAACAIRTASEPLVLHTTLLMSDDCAFLACCCISLDSEHTPRLPAPLCAHASLVDLAAMLREESQLLLHAVFSAQRDELVGIVEQGGPFSGVGESEEARWMAKSVLRRLEHQLRLLPAIWTETVPSVIGVQNLERLVETAVNVLLGKVQSLRHISERDCSILQSLLHGLCSTCEEILRATDLPSIGITIRAIRHCREVEWILGARLSQIRDRYLAGEFNSVLSCELMHLLRAMYDPAALQSDQHSHFMALLQLEMTNTTNSFASFQGRDSTAI</sequence>
<protein>
    <submittedName>
        <fullName evidence="3">Uncharacterized protein</fullName>
    </submittedName>
</protein>
<organism evidence="3 4">
    <name type="scientific">Prymnesium parvum</name>
    <name type="common">Toxic golden alga</name>
    <dbReference type="NCBI Taxonomy" id="97485"/>
    <lineage>
        <taxon>Eukaryota</taxon>
        <taxon>Haptista</taxon>
        <taxon>Haptophyta</taxon>
        <taxon>Prymnesiophyceae</taxon>
        <taxon>Prymnesiales</taxon>
        <taxon>Prymnesiaceae</taxon>
        <taxon>Prymnesium</taxon>
    </lineage>
</organism>
<dbReference type="InterPro" id="IPR046362">
    <property type="entry name" value="Zw10/DSL1_C_sf"/>
</dbReference>
<dbReference type="Pfam" id="PF22766">
    <property type="entry name" value="ZW10_C2"/>
    <property type="match status" value="1"/>
</dbReference>
<dbReference type="GO" id="GO:1990423">
    <property type="term" value="C:RZZ complex"/>
    <property type="evidence" value="ECO:0007669"/>
    <property type="project" value="TreeGrafter"/>
</dbReference>
<dbReference type="Proteomes" id="UP001515480">
    <property type="component" value="Unassembled WGS sequence"/>
</dbReference>
<dbReference type="PANTHER" id="PTHR12205:SF0">
    <property type="entry name" value="CENTROMERE_KINETOCHORE PROTEIN ZW10 HOMOLOG"/>
    <property type="match status" value="1"/>
</dbReference>
<keyword evidence="4" id="KW-1185">Reference proteome</keyword>
<proteinExistence type="predicted"/>
<reference evidence="3 4" key="1">
    <citation type="journal article" date="2024" name="Science">
        <title>Giant polyketide synthase enzymes in the biosynthesis of giant marine polyether toxins.</title>
        <authorList>
            <person name="Fallon T.R."/>
            <person name="Shende V.V."/>
            <person name="Wierzbicki I.H."/>
            <person name="Pendleton A.L."/>
            <person name="Watervoot N.F."/>
            <person name="Auber R.P."/>
            <person name="Gonzalez D.J."/>
            <person name="Wisecaver J.H."/>
            <person name="Moore B.S."/>
        </authorList>
    </citation>
    <scope>NUCLEOTIDE SEQUENCE [LARGE SCALE GENOMIC DNA]</scope>
    <source>
        <strain evidence="3 4">12B1</strain>
    </source>
</reference>
<evidence type="ECO:0000313" key="3">
    <source>
        <dbReference type="EMBL" id="KAL1520207.1"/>
    </source>
</evidence>
<dbReference type="Pfam" id="PF20666">
    <property type="entry name" value="ZW10_C"/>
    <property type="match status" value="1"/>
</dbReference>
<dbReference type="InterPro" id="IPR055148">
    <property type="entry name" value="ZW10_C_2"/>
</dbReference>
<accession>A0AB34JHD5</accession>
<evidence type="ECO:0000259" key="1">
    <source>
        <dbReference type="Pfam" id="PF20666"/>
    </source>
</evidence>
<dbReference type="GO" id="GO:0005737">
    <property type="term" value="C:cytoplasm"/>
    <property type="evidence" value="ECO:0007669"/>
    <property type="project" value="GOC"/>
</dbReference>
<name>A0AB34JHD5_PRYPA</name>
<dbReference type="Gene3D" id="1.10.357.150">
    <property type="match status" value="1"/>
</dbReference>
<feature type="domain" description="Centromere/kinetochore protein zw10 C-terminal" evidence="1">
    <location>
        <begin position="460"/>
        <end position="586"/>
    </location>
</feature>
<dbReference type="GO" id="GO:0006888">
    <property type="term" value="P:endoplasmic reticulum to Golgi vesicle-mediated transport"/>
    <property type="evidence" value="ECO:0007669"/>
    <property type="project" value="TreeGrafter"/>
</dbReference>
<dbReference type="AlphaFoldDB" id="A0AB34JHD5"/>
<feature type="domain" description="ZW10 C-terminal helical" evidence="2">
    <location>
        <begin position="613"/>
        <end position="742"/>
    </location>
</feature>
<gene>
    <name evidence="3" type="ORF">AB1Y20_023677</name>
</gene>
<dbReference type="InterPro" id="IPR048343">
    <property type="entry name" value="ZW10_C"/>
</dbReference>
<dbReference type="EMBL" id="JBGBPQ010000009">
    <property type="protein sequence ID" value="KAL1520207.1"/>
    <property type="molecule type" value="Genomic_DNA"/>
</dbReference>
<evidence type="ECO:0000313" key="4">
    <source>
        <dbReference type="Proteomes" id="UP001515480"/>
    </source>
</evidence>
<comment type="caution">
    <text evidence="3">The sequence shown here is derived from an EMBL/GenBank/DDBJ whole genome shotgun (WGS) entry which is preliminary data.</text>
</comment>
<evidence type="ECO:0000259" key="2">
    <source>
        <dbReference type="Pfam" id="PF22766"/>
    </source>
</evidence>